<dbReference type="EMBL" id="FXXP01000003">
    <property type="protein sequence ID" value="SMX29680.1"/>
    <property type="molecule type" value="Genomic_DNA"/>
</dbReference>
<gene>
    <name evidence="3" type="ORF">TRP8649_03818</name>
</gene>
<feature type="signal peptide" evidence="1">
    <location>
        <begin position="1"/>
        <end position="19"/>
    </location>
</feature>
<protein>
    <recommendedName>
        <fullName evidence="2">DUF3859 domain-containing protein</fullName>
    </recommendedName>
</protein>
<dbReference type="OrthoDB" id="7864302at2"/>
<evidence type="ECO:0000313" key="3">
    <source>
        <dbReference type="EMBL" id="SMX29680.1"/>
    </source>
</evidence>
<evidence type="ECO:0000259" key="2">
    <source>
        <dbReference type="Pfam" id="PF12975"/>
    </source>
</evidence>
<feature type="chain" id="PRO_5012330815" description="DUF3859 domain-containing protein" evidence="1">
    <location>
        <begin position="20"/>
        <end position="174"/>
    </location>
</feature>
<dbReference type="Proteomes" id="UP000225972">
    <property type="component" value="Unassembled WGS sequence"/>
</dbReference>
<dbReference type="AlphaFoldDB" id="A0A238JG65"/>
<accession>A0A238JG65</accession>
<dbReference type="Pfam" id="PF12975">
    <property type="entry name" value="DUF3859"/>
    <property type="match status" value="1"/>
</dbReference>
<sequence>MRLCCFILMSALVATHAQAQQSPVEMLDFGVICDVETNGQIDAPETASGVLNLIDQNREIDVTTTEVPAHLGLSFGLRTRMQPDTSMRGLRMVVTHPPMGPNNITRQSWAAPMAAGQTGVNLYTFDNKHELVKGIWRFQLMFSDAVLLEKVFEVLPKGTVPAVQHTCLGQSLTS</sequence>
<reference evidence="4" key="1">
    <citation type="submission" date="2017-05" db="EMBL/GenBank/DDBJ databases">
        <authorList>
            <person name="Rodrigo-Torres L."/>
            <person name="Arahal R. D."/>
            <person name="Lucena T."/>
        </authorList>
    </citation>
    <scope>NUCLEOTIDE SEQUENCE [LARGE SCALE GENOMIC DNA]</scope>
    <source>
        <strain evidence="4">CECT 8649</strain>
    </source>
</reference>
<name>A0A238JG65_9RHOB</name>
<evidence type="ECO:0000313" key="4">
    <source>
        <dbReference type="Proteomes" id="UP000225972"/>
    </source>
</evidence>
<keyword evidence="1" id="KW-0732">Signal</keyword>
<dbReference type="InterPro" id="IPR024331">
    <property type="entry name" value="DUF3859"/>
</dbReference>
<feature type="domain" description="DUF3859" evidence="2">
    <location>
        <begin position="24"/>
        <end position="154"/>
    </location>
</feature>
<proteinExistence type="predicted"/>
<evidence type="ECO:0000256" key="1">
    <source>
        <dbReference type="SAM" id="SignalP"/>
    </source>
</evidence>
<dbReference type="RefSeq" id="WP_099248183.1">
    <property type="nucleotide sequence ID" value="NZ_FXXP01000003.1"/>
</dbReference>
<dbReference type="Gene3D" id="2.60.40.2390">
    <property type="match status" value="1"/>
</dbReference>
<organism evidence="3 4">
    <name type="scientific">Pelagimonas phthalicica</name>
    <dbReference type="NCBI Taxonomy" id="1037362"/>
    <lineage>
        <taxon>Bacteria</taxon>
        <taxon>Pseudomonadati</taxon>
        <taxon>Pseudomonadota</taxon>
        <taxon>Alphaproteobacteria</taxon>
        <taxon>Rhodobacterales</taxon>
        <taxon>Roseobacteraceae</taxon>
        <taxon>Pelagimonas</taxon>
    </lineage>
</organism>
<keyword evidence="4" id="KW-1185">Reference proteome</keyword>